<proteinExistence type="predicted"/>
<organism evidence="1 2">
    <name type="scientific">Panagrolaimus sp. ES5</name>
    <dbReference type="NCBI Taxonomy" id="591445"/>
    <lineage>
        <taxon>Eukaryota</taxon>
        <taxon>Metazoa</taxon>
        <taxon>Ecdysozoa</taxon>
        <taxon>Nematoda</taxon>
        <taxon>Chromadorea</taxon>
        <taxon>Rhabditida</taxon>
        <taxon>Tylenchina</taxon>
        <taxon>Panagrolaimomorpha</taxon>
        <taxon>Panagrolaimoidea</taxon>
        <taxon>Panagrolaimidae</taxon>
        <taxon>Panagrolaimus</taxon>
    </lineage>
</organism>
<accession>A0AC34GN33</accession>
<dbReference type="Proteomes" id="UP000887579">
    <property type="component" value="Unplaced"/>
</dbReference>
<evidence type="ECO:0000313" key="1">
    <source>
        <dbReference type="Proteomes" id="UP000887579"/>
    </source>
</evidence>
<reference evidence="2" key="1">
    <citation type="submission" date="2022-11" db="UniProtKB">
        <authorList>
            <consortium name="WormBaseParasite"/>
        </authorList>
    </citation>
    <scope>IDENTIFICATION</scope>
</reference>
<evidence type="ECO:0000313" key="2">
    <source>
        <dbReference type="WBParaSite" id="ES5_v2.g440.t1"/>
    </source>
</evidence>
<name>A0AC34GN33_9BILA</name>
<dbReference type="WBParaSite" id="ES5_v2.g440.t1">
    <property type="protein sequence ID" value="ES5_v2.g440.t1"/>
    <property type="gene ID" value="ES5_v2.g440"/>
</dbReference>
<sequence length="183" mass="21145">MDFEKCRKNAKPINLKNALVQNYDFPSTIIWCIVKFADLKTSAKLSKSCKALKKLQKRNESTLRNFNACYRLNSPKSSLYSTDSEWILKMLSQKTVPIERIKILNSIKLFCVNRPFLTTALQHLDLSLAEDSIEIVTYDYLDYKTLCQIMQPKVKSFNFTFSTKDVNNPLLLAFKKLENASVI</sequence>
<protein>
    <submittedName>
        <fullName evidence="2">F-box domain-containing protein</fullName>
    </submittedName>
</protein>